<proteinExistence type="predicted"/>
<dbReference type="HOGENOM" id="CLU_132888_0_0_11"/>
<dbReference type="SUPFAM" id="SSF55729">
    <property type="entry name" value="Acyl-CoA N-acyltransferases (Nat)"/>
    <property type="match status" value="1"/>
</dbReference>
<dbReference type="GO" id="GO:0016740">
    <property type="term" value="F:transferase activity"/>
    <property type="evidence" value="ECO:0007669"/>
    <property type="project" value="UniProtKB-KW"/>
</dbReference>
<dbReference type="eggNOG" id="COG2388">
    <property type="taxonomic scope" value="Bacteria"/>
</dbReference>
<dbReference type="EMBL" id="ACLF03000014">
    <property type="protein sequence ID" value="EFQ81975.1"/>
    <property type="molecule type" value="Genomic_DNA"/>
</dbReference>
<feature type="domain" description="N-acetyltransferase" evidence="1">
    <location>
        <begin position="5"/>
        <end position="91"/>
    </location>
</feature>
<dbReference type="PROSITE" id="PS51729">
    <property type="entry name" value="GNAT_YJDJ"/>
    <property type="match status" value="1"/>
</dbReference>
<dbReference type="RefSeq" id="WP_007079024.1">
    <property type="nucleotide sequence ID" value="NZ_CM001024.1"/>
</dbReference>
<dbReference type="OrthoDB" id="5405911at2"/>
<dbReference type="InterPro" id="IPR016181">
    <property type="entry name" value="Acyl_CoA_acyltransferase"/>
</dbReference>
<comment type="caution">
    <text evidence="2">The sequence shown here is derived from an EMBL/GenBank/DDBJ whole genome shotgun (WGS) entry which is preliminary data.</text>
</comment>
<reference evidence="2" key="1">
    <citation type="submission" date="2010-08" db="EMBL/GenBank/DDBJ databases">
        <authorList>
            <person name="Muzny D."/>
            <person name="Qin X."/>
            <person name="Buhay C."/>
            <person name="Dugan-Rocha S."/>
            <person name="Ding Y."/>
            <person name="Chen G."/>
            <person name="Hawes A."/>
            <person name="Holder M."/>
            <person name="Jhangiani S."/>
            <person name="Johnson A."/>
            <person name="Khan Z."/>
            <person name="Li Z."/>
            <person name="Liu W."/>
            <person name="Liu X."/>
            <person name="Perez L."/>
            <person name="Shen H."/>
            <person name="Wang Q."/>
            <person name="Watt J."/>
            <person name="Xi L."/>
            <person name="Xin Y."/>
            <person name="Zhou J."/>
            <person name="Deng J."/>
            <person name="Jiang H."/>
            <person name="Liu Y."/>
            <person name="Qu J."/>
            <person name="Song X.-Z."/>
            <person name="Zhang L."/>
            <person name="Villasana D."/>
            <person name="Johnson A."/>
            <person name="Liu J."/>
            <person name="Liyanage D."/>
            <person name="Lorensuhewa L."/>
            <person name="Robinson T."/>
            <person name="Song A."/>
            <person name="Song B.-B."/>
            <person name="Dinh H."/>
            <person name="Thornton R."/>
            <person name="Coyle M."/>
            <person name="Francisco L."/>
            <person name="Jackson L."/>
            <person name="Javaid M."/>
            <person name="Korchina V."/>
            <person name="Kovar C."/>
            <person name="Mata R."/>
            <person name="Mathew T."/>
            <person name="Ngo R."/>
            <person name="Nguyen L."/>
            <person name="Nguyen N."/>
            <person name="Okwuonu G."/>
            <person name="Ongeri F."/>
            <person name="Pham C."/>
            <person name="Simmons D."/>
            <person name="Wilczek-Boney K."/>
            <person name="Hale W."/>
            <person name="Jakkamsetti A."/>
            <person name="Pham P."/>
            <person name="Ruth R."/>
            <person name="San Lucas F."/>
            <person name="Warren J."/>
            <person name="Zhang J."/>
            <person name="Zhao Z."/>
            <person name="Zhou C."/>
            <person name="Zhu D."/>
            <person name="Lee S."/>
            <person name="Bess C."/>
            <person name="Blankenburg K."/>
            <person name="Forbes L."/>
            <person name="Fu Q."/>
            <person name="Gubbala S."/>
            <person name="Hirani K."/>
            <person name="Jayaseelan J.C."/>
            <person name="Lara F."/>
            <person name="Munidasa M."/>
            <person name="Palculict T."/>
            <person name="Patil S."/>
            <person name="Pu L.-L."/>
            <person name="Saada N."/>
            <person name="Tang L."/>
            <person name="Weissenberger G."/>
            <person name="Zhu Y."/>
            <person name="Hemphill L."/>
            <person name="Shang Y."/>
            <person name="Youmans B."/>
            <person name="Ayvaz T."/>
            <person name="Ross M."/>
            <person name="Santibanez J."/>
            <person name="Aqrawi P."/>
            <person name="Gross S."/>
            <person name="Joshi V."/>
            <person name="Fowler G."/>
            <person name="Nazareth L."/>
            <person name="Reid J."/>
            <person name="Worley K."/>
            <person name="Petrosino J."/>
            <person name="Highlander S."/>
            <person name="Gibbs R."/>
        </authorList>
    </citation>
    <scope>NUCLEOTIDE SEQUENCE [LARGE SCALE GENOMIC DNA]</scope>
    <source>
        <strain evidence="2">DSM 15272</strain>
    </source>
</reference>
<evidence type="ECO:0000313" key="2">
    <source>
        <dbReference type="EMBL" id="EFQ81975.1"/>
    </source>
</evidence>
<dbReference type="PANTHER" id="PTHR31435:SF10">
    <property type="entry name" value="BSR4717 PROTEIN"/>
    <property type="match status" value="1"/>
</dbReference>
<gene>
    <name evidence="2" type="ORF">HMPREF0063_12882</name>
</gene>
<dbReference type="PANTHER" id="PTHR31435">
    <property type="entry name" value="PROTEIN NATD1"/>
    <property type="match status" value="1"/>
</dbReference>
<dbReference type="Pfam" id="PF14542">
    <property type="entry name" value="Acetyltransf_CG"/>
    <property type="match status" value="1"/>
</dbReference>
<protein>
    <submittedName>
        <fullName evidence="2">Acetyltransferase, GNAT family</fullName>
    </submittedName>
</protein>
<evidence type="ECO:0000259" key="1">
    <source>
        <dbReference type="PROSITE" id="PS51729"/>
    </source>
</evidence>
<sequence length="99" mass="10670">MITVTDHAEASRFEAHDGETLAGFADYLRTGELMAFTHTEVRSAYEGQGVGSLLARAGVEAAEAEGVKVLAICPFISGWLARHPDLAHLEYRAHSTVVD</sequence>
<dbReference type="AlphaFoldDB" id="E2SFS3"/>
<organism evidence="2 3">
    <name type="scientific">Aeromicrobium marinum DSM 15272</name>
    <dbReference type="NCBI Taxonomy" id="585531"/>
    <lineage>
        <taxon>Bacteria</taxon>
        <taxon>Bacillati</taxon>
        <taxon>Actinomycetota</taxon>
        <taxon>Actinomycetes</taxon>
        <taxon>Propionibacteriales</taxon>
        <taxon>Nocardioidaceae</taxon>
        <taxon>Aeromicrobium</taxon>
    </lineage>
</organism>
<name>E2SFS3_9ACTN</name>
<dbReference type="Gene3D" id="3.40.630.30">
    <property type="match status" value="1"/>
</dbReference>
<keyword evidence="3" id="KW-1185">Reference proteome</keyword>
<dbReference type="STRING" id="585531.HMPREF0063_12882"/>
<dbReference type="InterPro" id="IPR045057">
    <property type="entry name" value="Gcn5-rel_NAT"/>
</dbReference>
<evidence type="ECO:0000313" key="3">
    <source>
        <dbReference type="Proteomes" id="UP000003111"/>
    </source>
</evidence>
<dbReference type="InterPro" id="IPR031165">
    <property type="entry name" value="GNAT_YJDJ"/>
</dbReference>
<accession>E2SFS3</accession>
<dbReference type="Proteomes" id="UP000003111">
    <property type="component" value="Unassembled WGS sequence"/>
</dbReference>